<evidence type="ECO:0008006" key="4">
    <source>
        <dbReference type="Google" id="ProtNLM"/>
    </source>
</evidence>
<organism evidence="2 3">
    <name type="scientific">Dyadobacter jejuensis</name>
    <dbReference type="NCBI Taxonomy" id="1082580"/>
    <lineage>
        <taxon>Bacteria</taxon>
        <taxon>Pseudomonadati</taxon>
        <taxon>Bacteroidota</taxon>
        <taxon>Cytophagia</taxon>
        <taxon>Cytophagales</taxon>
        <taxon>Spirosomataceae</taxon>
        <taxon>Dyadobacter</taxon>
    </lineage>
</organism>
<proteinExistence type="predicted"/>
<dbReference type="Proteomes" id="UP000245880">
    <property type="component" value="Unassembled WGS sequence"/>
</dbReference>
<feature type="signal peptide" evidence="1">
    <location>
        <begin position="1"/>
        <end position="22"/>
    </location>
</feature>
<keyword evidence="1" id="KW-0732">Signal</keyword>
<feature type="chain" id="PRO_5016328959" description="Secreted protein" evidence="1">
    <location>
        <begin position="23"/>
        <end position="183"/>
    </location>
</feature>
<dbReference type="EMBL" id="QGDT01000002">
    <property type="protein sequence ID" value="PWJ59451.1"/>
    <property type="molecule type" value="Genomic_DNA"/>
</dbReference>
<sequence>MYHQTLKFLVVLLFFLNPICQAQDIKGAGSSKMLAQGMADQTRPGGQPDFLWEFHEGAEAYQDSPVCAGLVDQVFGEKIACLRALVDDRYNEKEQAVPGDPTVRMVMLKPDIYKAVKSIGKHYKKEIKNASTKPDLIAEYEYVLRVALAVLYTEPSDTFEEALRASRKNTLHQIAVFKKAKLL</sequence>
<accession>A0A316APP5</accession>
<protein>
    <recommendedName>
        <fullName evidence="4">Secreted protein</fullName>
    </recommendedName>
</protein>
<evidence type="ECO:0000313" key="2">
    <source>
        <dbReference type="EMBL" id="PWJ59451.1"/>
    </source>
</evidence>
<evidence type="ECO:0000313" key="3">
    <source>
        <dbReference type="Proteomes" id="UP000245880"/>
    </source>
</evidence>
<dbReference type="AlphaFoldDB" id="A0A316APP5"/>
<comment type="caution">
    <text evidence="2">The sequence shown here is derived from an EMBL/GenBank/DDBJ whole genome shotgun (WGS) entry which is preliminary data.</text>
</comment>
<evidence type="ECO:0000256" key="1">
    <source>
        <dbReference type="SAM" id="SignalP"/>
    </source>
</evidence>
<name>A0A316APP5_9BACT</name>
<gene>
    <name evidence="2" type="ORF">CLV98_102284</name>
</gene>
<reference evidence="2 3" key="1">
    <citation type="submission" date="2018-03" db="EMBL/GenBank/DDBJ databases">
        <title>Genomic Encyclopedia of Archaeal and Bacterial Type Strains, Phase II (KMG-II): from individual species to whole genera.</title>
        <authorList>
            <person name="Goeker M."/>
        </authorList>
    </citation>
    <scope>NUCLEOTIDE SEQUENCE [LARGE SCALE GENOMIC DNA]</scope>
    <source>
        <strain evidence="2 3">DSM 100346</strain>
    </source>
</reference>
<keyword evidence="3" id="KW-1185">Reference proteome</keyword>